<dbReference type="InterPro" id="IPR035437">
    <property type="entry name" value="SNase_OB-fold_sf"/>
</dbReference>
<evidence type="ECO:0000256" key="13">
    <source>
        <dbReference type="ARBA" id="ARBA00023128"/>
    </source>
</evidence>
<dbReference type="FunFam" id="2.40.50.90:FF:000029">
    <property type="entry name" value="Probable endonuclease lcl3"/>
    <property type="match status" value="1"/>
</dbReference>
<comment type="similarity">
    <text evidence="3">Belongs to the LCL3 family.</text>
</comment>
<evidence type="ECO:0000256" key="6">
    <source>
        <dbReference type="ARBA" id="ARBA00022692"/>
    </source>
</evidence>
<dbReference type="PROSITE" id="PS50830">
    <property type="entry name" value="TNASE_3"/>
    <property type="match status" value="1"/>
</dbReference>
<dbReference type="Pfam" id="PF00565">
    <property type="entry name" value="SNase"/>
    <property type="match status" value="1"/>
</dbReference>
<evidence type="ECO:0000256" key="8">
    <source>
        <dbReference type="ARBA" id="ARBA00022723"/>
    </source>
</evidence>
<evidence type="ECO:0000313" key="18">
    <source>
        <dbReference type="EMBL" id="KAK1925557.1"/>
    </source>
</evidence>
<keyword evidence="11" id="KW-0106">Calcium</keyword>
<evidence type="ECO:0000256" key="2">
    <source>
        <dbReference type="ARBA" id="ARBA00004173"/>
    </source>
</evidence>
<evidence type="ECO:0000256" key="3">
    <source>
        <dbReference type="ARBA" id="ARBA00005435"/>
    </source>
</evidence>
<name>A0AAD9FT33_PAPLA</name>
<accession>A0AAD9FT33</accession>
<evidence type="ECO:0000256" key="1">
    <source>
        <dbReference type="ARBA" id="ARBA00004167"/>
    </source>
</evidence>
<keyword evidence="14 16" id="KW-0472">Membrane</keyword>
<evidence type="ECO:0000256" key="15">
    <source>
        <dbReference type="SAM" id="MobiDB-lite"/>
    </source>
</evidence>
<dbReference type="PANTHER" id="PTHR12302">
    <property type="entry name" value="EBNA2 BINDING PROTEIN P100"/>
    <property type="match status" value="1"/>
</dbReference>
<evidence type="ECO:0000256" key="11">
    <source>
        <dbReference type="ARBA" id="ARBA00022837"/>
    </source>
</evidence>
<evidence type="ECO:0000256" key="9">
    <source>
        <dbReference type="ARBA" id="ARBA00022759"/>
    </source>
</evidence>
<evidence type="ECO:0000256" key="10">
    <source>
        <dbReference type="ARBA" id="ARBA00022801"/>
    </source>
</evidence>
<evidence type="ECO:0000256" key="12">
    <source>
        <dbReference type="ARBA" id="ARBA00022989"/>
    </source>
</evidence>
<dbReference type="SUPFAM" id="SSF50199">
    <property type="entry name" value="Staphylococcal nuclease"/>
    <property type="match status" value="1"/>
</dbReference>
<evidence type="ECO:0000256" key="16">
    <source>
        <dbReference type="SAM" id="Phobius"/>
    </source>
</evidence>
<feature type="region of interest" description="Disordered" evidence="15">
    <location>
        <begin position="1"/>
        <end position="26"/>
    </location>
</feature>
<organism evidence="18 19">
    <name type="scientific">Papiliotrema laurentii</name>
    <name type="common">Cryptococcus laurentii</name>
    <dbReference type="NCBI Taxonomy" id="5418"/>
    <lineage>
        <taxon>Eukaryota</taxon>
        <taxon>Fungi</taxon>
        <taxon>Dikarya</taxon>
        <taxon>Basidiomycota</taxon>
        <taxon>Agaricomycotina</taxon>
        <taxon>Tremellomycetes</taxon>
        <taxon>Tremellales</taxon>
        <taxon>Rhynchogastremaceae</taxon>
        <taxon>Papiliotrema</taxon>
    </lineage>
</organism>
<evidence type="ECO:0000256" key="7">
    <source>
        <dbReference type="ARBA" id="ARBA00022722"/>
    </source>
</evidence>
<dbReference type="PANTHER" id="PTHR12302:SF3">
    <property type="entry name" value="SERINE_THREONINE-PROTEIN KINASE 31"/>
    <property type="match status" value="1"/>
</dbReference>
<feature type="compositionally biased region" description="Polar residues" evidence="15">
    <location>
        <begin position="10"/>
        <end position="20"/>
    </location>
</feature>
<keyword evidence="12 16" id="KW-1133">Transmembrane helix</keyword>
<dbReference type="SMART" id="SM00318">
    <property type="entry name" value="SNc"/>
    <property type="match status" value="1"/>
</dbReference>
<protein>
    <recommendedName>
        <fullName evidence="4">Probable endonuclease LCL3</fullName>
    </recommendedName>
    <alternativeName>
        <fullName evidence="5">Probable endonuclease lcl3</fullName>
    </alternativeName>
</protein>
<dbReference type="GO" id="GO:0016020">
    <property type="term" value="C:membrane"/>
    <property type="evidence" value="ECO:0007669"/>
    <property type="project" value="UniProtKB-SubCell"/>
</dbReference>
<dbReference type="EMBL" id="JAODAN010000003">
    <property type="protein sequence ID" value="KAK1925557.1"/>
    <property type="molecule type" value="Genomic_DNA"/>
</dbReference>
<comment type="subcellular location">
    <subcellularLocation>
        <location evidence="1">Membrane</location>
        <topology evidence="1">Single-pass membrane protein</topology>
    </subcellularLocation>
    <subcellularLocation>
        <location evidence="2">Mitochondrion</location>
    </subcellularLocation>
</comment>
<comment type="caution">
    <text evidence="18">The sequence shown here is derived from an EMBL/GenBank/DDBJ whole genome shotgun (WGS) entry which is preliminary data.</text>
</comment>
<keyword evidence="13" id="KW-0496">Mitochondrion</keyword>
<evidence type="ECO:0000256" key="5">
    <source>
        <dbReference type="ARBA" id="ARBA00014651"/>
    </source>
</evidence>
<dbReference type="InterPro" id="IPR016071">
    <property type="entry name" value="Staphylococal_nuclease_OB-fold"/>
</dbReference>
<evidence type="ECO:0000256" key="14">
    <source>
        <dbReference type="ARBA" id="ARBA00023136"/>
    </source>
</evidence>
<dbReference type="AlphaFoldDB" id="A0AAD9FT33"/>
<dbReference type="GO" id="GO:0005739">
    <property type="term" value="C:mitochondrion"/>
    <property type="evidence" value="ECO:0007669"/>
    <property type="project" value="UniProtKB-SubCell"/>
</dbReference>
<sequence>MCIAEMKSVWDTQDGSTSPNRIPGPRYTHCIAQSPLEDIKSILPSFKGPSSTSSASSSSSALSSWLNDLPVRVPDDPVVVGLLSALGGVALAFGGIAGYRRFWRRIKNSNDVSQRMLDGRKWVKGRVTSVGDGDNFRLYHTPGPFYSLPFKIRRVPTATKDLKDQTLHIRISGVDAPENAHFGNPAQPHAKESWEWLRGQITGKRMKVQLLRKDQYNRIVGVPYIHRRILPNKPLPVMMLKEGMAVVYESGGAEYGPWGLEGLKRVEAQARASKRGLWASRKKFEHPGDYKKRMKLAEEGRAEEAAGGGSRRKRGVWGFISRIFGGR</sequence>
<dbReference type="Gene3D" id="2.40.50.90">
    <property type="match status" value="1"/>
</dbReference>
<keyword evidence="10" id="KW-0378">Hydrolase</keyword>
<dbReference type="GO" id="GO:0046872">
    <property type="term" value="F:metal ion binding"/>
    <property type="evidence" value="ECO:0007669"/>
    <property type="project" value="UniProtKB-KW"/>
</dbReference>
<keyword evidence="6 16" id="KW-0812">Transmembrane</keyword>
<keyword evidence="9" id="KW-0255">Endonuclease</keyword>
<dbReference type="GO" id="GO:0016787">
    <property type="term" value="F:hydrolase activity"/>
    <property type="evidence" value="ECO:0007669"/>
    <property type="project" value="UniProtKB-KW"/>
</dbReference>
<dbReference type="GO" id="GO:0004519">
    <property type="term" value="F:endonuclease activity"/>
    <property type="evidence" value="ECO:0007669"/>
    <property type="project" value="UniProtKB-KW"/>
</dbReference>
<evidence type="ECO:0000313" key="19">
    <source>
        <dbReference type="Proteomes" id="UP001182556"/>
    </source>
</evidence>
<keyword evidence="7" id="KW-0540">Nuclease</keyword>
<reference evidence="18" key="1">
    <citation type="submission" date="2023-02" db="EMBL/GenBank/DDBJ databases">
        <title>Identification and recombinant expression of a fungal hydrolase from Papiliotrema laurentii that hydrolyzes apple cutin and clears colloidal polyester polyurethane.</title>
        <authorList>
            <consortium name="DOE Joint Genome Institute"/>
            <person name="Roman V.A."/>
            <person name="Bojanowski C."/>
            <person name="Crable B.R."/>
            <person name="Wagner D.N."/>
            <person name="Hung C.S."/>
            <person name="Nadeau L.J."/>
            <person name="Schratz L."/>
            <person name="Haridas S."/>
            <person name="Pangilinan J."/>
            <person name="Lipzen A."/>
            <person name="Na H."/>
            <person name="Yan M."/>
            <person name="Ng V."/>
            <person name="Grigoriev I.V."/>
            <person name="Spatafora J.W."/>
            <person name="Barlow D."/>
            <person name="Biffinger J."/>
            <person name="Kelley-Loughnane N."/>
            <person name="Varaljay V.A."/>
            <person name="Crookes-Goodson W.J."/>
        </authorList>
    </citation>
    <scope>NUCLEOTIDE SEQUENCE</scope>
    <source>
        <strain evidence="18">5307AH</strain>
    </source>
</reference>
<gene>
    <name evidence="18" type="ORF">DB88DRAFT_484301</name>
</gene>
<feature type="transmembrane region" description="Helical" evidence="16">
    <location>
        <begin position="78"/>
        <end position="99"/>
    </location>
</feature>
<keyword evidence="19" id="KW-1185">Reference proteome</keyword>
<dbReference type="Proteomes" id="UP001182556">
    <property type="component" value="Unassembled WGS sequence"/>
</dbReference>
<evidence type="ECO:0000259" key="17">
    <source>
        <dbReference type="PROSITE" id="PS50830"/>
    </source>
</evidence>
<proteinExistence type="inferred from homology"/>
<feature type="domain" description="TNase-like" evidence="17">
    <location>
        <begin position="121"/>
        <end position="280"/>
    </location>
</feature>
<evidence type="ECO:0000256" key="4">
    <source>
        <dbReference type="ARBA" id="ARBA00013404"/>
    </source>
</evidence>
<keyword evidence="8" id="KW-0479">Metal-binding</keyword>